<protein>
    <recommendedName>
        <fullName evidence="4">DUF4200 domain-containing protein</fullName>
    </recommendedName>
</protein>
<proteinExistence type="predicted"/>
<evidence type="ECO:0000256" key="3">
    <source>
        <dbReference type="SAM" id="MobiDB-lite"/>
    </source>
</evidence>
<gene>
    <name evidence="5" type="ORF">PPRIM_AZ9-3.1.T0920058</name>
</gene>
<feature type="domain" description="DUF4200" evidence="4">
    <location>
        <begin position="159"/>
        <end position="275"/>
    </location>
</feature>
<evidence type="ECO:0000256" key="1">
    <source>
        <dbReference type="ARBA" id="ARBA00023054"/>
    </source>
</evidence>
<feature type="region of interest" description="Disordered" evidence="3">
    <location>
        <begin position="27"/>
        <end position="56"/>
    </location>
</feature>
<feature type="compositionally biased region" description="Acidic residues" evidence="3">
    <location>
        <begin position="545"/>
        <end position="555"/>
    </location>
</feature>
<dbReference type="AlphaFoldDB" id="A0A8S1NSE8"/>
<evidence type="ECO:0000259" key="4">
    <source>
        <dbReference type="Pfam" id="PF13863"/>
    </source>
</evidence>
<dbReference type="Pfam" id="PF13863">
    <property type="entry name" value="DUF4200"/>
    <property type="match status" value="1"/>
</dbReference>
<feature type="compositionally biased region" description="Polar residues" evidence="3">
    <location>
        <begin position="572"/>
        <end position="587"/>
    </location>
</feature>
<dbReference type="PANTHER" id="PTHR21683">
    <property type="entry name" value="COILED-COIL DOMAIN-CONTAINING PROTEIN 42 LIKE-2-LIKE-RELATED"/>
    <property type="match status" value="1"/>
</dbReference>
<feature type="compositionally biased region" description="Basic and acidic residues" evidence="3">
    <location>
        <begin position="534"/>
        <end position="544"/>
    </location>
</feature>
<evidence type="ECO:0000256" key="2">
    <source>
        <dbReference type="SAM" id="Coils"/>
    </source>
</evidence>
<dbReference type="GO" id="GO:0005856">
    <property type="term" value="C:cytoskeleton"/>
    <property type="evidence" value="ECO:0007669"/>
    <property type="project" value="UniProtKB-ARBA"/>
</dbReference>
<feature type="region of interest" description="Disordered" evidence="3">
    <location>
        <begin position="493"/>
        <end position="593"/>
    </location>
</feature>
<keyword evidence="6" id="KW-1185">Reference proteome</keyword>
<reference evidence="5" key="1">
    <citation type="submission" date="2021-01" db="EMBL/GenBank/DDBJ databases">
        <authorList>
            <consortium name="Genoscope - CEA"/>
            <person name="William W."/>
        </authorList>
    </citation>
    <scope>NUCLEOTIDE SEQUENCE</scope>
</reference>
<sequence length="593" mass="71811">MNQAQQQTQDENPFQFELDSKKFLQKLEKERNSGYNDDDEEQKQVPHTQKLYQTSAKSTRFGLLQKLEDQTNKLAQERDEMFANEAKMRDPNQPQKIDEIAQHIKHFNPKLMEYRDDEARKTIYGKEDKKKDYELQEMKKKKYRIKSILREKRETITDFIEKKREICLANLNIMTKKEETERLEDFIKNEQESLRARRLYFKNDCELVKKFMNEVKFQADQAAYQADREAKKKDEVKTEVAKILAQIDRLKLQKTKYGEEFEKLDKYRQFLEKIKDTYKTKFSEFEKKDINLFSNLQNEQKNQFFVTGVDQREEQKQTQEQIEAERQQERMADLVIEILNNIEEGNLRNIQNQRDAEEDIEQKKRELEKLEQKLKNEQDEHLEMLKAEERKLKAQLKIQNQLKDQEKVDQTKLQFAEGEDLDMDKIGKKIIEIQQEATKNQDILGKRLQIDSKVIKQVINQLEKIVIDLSEQKLQFLLRTKTDFIEAEKKIKKEKQQQRLNNQKDEEKKKQIMERRNKKEEHLQKFYKGRHDMKRNYKQEKPVIETEETETDQNDDEKYLRESYELVYVPPQQKSHNQQQTNEQNIKQNDRQQ</sequence>
<feature type="compositionally biased region" description="Polar residues" evidence="3">
    <location>
        <begin position="45"/>
        <end position="56"/>
    </location>
</feature>
<accession>A0A8S1NSE8</accession>
<evidence type="ECO:0000313" key="6">
    <source>
        <dbReference type="Proteomes" id="UP000688137"/>
    </source>
</evidence>
<dbReference type="InterPro" id="IPR051147">
    <property type="entry name" value="CFAP_domain-containing"/>
</dbReference>
<dbReference type="EMBL" id="CAJJDM010000095">
    <property type="protein sequence ID" value="CAD8092976.1"/>
    <property type="molecule type" value="Genomic_DNA"/>
</dbReference>
<comment type="caution">
    <text evidence="5">The sequence shown here is derived from an EMBL/GenBank/DDBJ whole genome shotgun (WGS) entry which is preliminary data.</text>
</comment>
<feature type="coiled-coil region" evidence="2">
    <location>
        <begin position="312"/>
        <end position="405"/>
    </location>
</feature>
<dbReference type="PANTHER" id="PTHR21683:SF3">
    <property type="entry name" value="CILIA AND FLAGELLA ASSOCIATED PROTEIN 100"/>
    <property type="match status" value="1"/>
</dbReference>
<organism evidence="5 6">
    <name type="scientific">Paramecium primaurelia</name>
    <dbReference type="NCBI Taxonomy" id="5886"/>
    <lineage>
        <taxon>Eukaryota</taxon>
        <taxon>Sar</taxon>
        <taxon>Alveolata</taxon>
        <taxon>Ciliophora</taxon>
        <taxon>Intramacronucleata</taxon>
        <taxon>Oligohymenophorea</taxon>
        <taxon>Peniculida</taxon>
        <taxon>Parameciidae</taxon>
        <taxon>Paramecium</taxon>
    </lineage>
</organism>
<evidence type="ECO:0000313" key="5">
    <source>
        <dbReference type="EMBL" id="CAD8092976.1"/>
    </source>
</evidence>
<name>A0A8S1NSE8_PARPR</name>
<feature type="compositionally biased region" description="Basic and acidic residues" evidence="3">
    <location>
        <begin position="493"/>
        <end position="524"/>
    </location>
</feature>
<dbReference type="OMA" id="QENINTY"/>
<dbReference type="Proteomes" id="UP000688137">
    <property type="component" value="Unassembled WGS sequence"/>
</dbReference>
<dbReference type="InterPro" id="IPR025252">
    <property type="entry name" value="DUF4200"/>
</dbReference>
<keyword evidence="1 2" id="KW-0175">Coiled coil</keyword>